<name>A0A2K1L8Z3_PHYPA</name>
<dbReference type="Proteomes" id="UP000006727">
    <property type="component" value="Chromosome 1"/>
</dbReference>
<dbReference type="InParanoid" id="A0A2K1L8Z3"/>
<dbReference type="Gramene" id="Pp3c1_21250V3.2">
    <property type="protein sequence ID" value="PAC:32968931.CDS.1"/>
    <property type="gene ID" value="Pp3c1_21250"/>
</dbReference>
<dbReference type="EnsemblPlants" id="Pp3c1_21250V3.1">
    <property type="protein sequence ID" value="PAC:32968930.CDS.1"/>
    <property type="gene ID" value="Pp3c1_21250"/>
</dbReference>
<accession>A0A2K1L8Z3</accession>
<evidence type="ECO:0000313" key="2">
    <source>
        <dbReference type="EnsemblPlants" id="PAC:32968930.CDS.1"/>
    </source>
</evidence>
<evidence type="ECO:0000313" key="3">
    <source>
        <dbReference type="Proteomes" id="UP000006727"/>
    </source>
</evidence>
<dbReference type="EnsemblPlants" id="Pp3c1_21250V3.2">
    <property type="protein sequence ID" value="PAC:32968931.CDS.1"/>
    <property type="gene ID" value="Pp3c1_21250"/>
</dbReference>
<gene>
    <name evidence="1" type="ORF">PHYPA_000933</name>
</gene>
<proteinExistence type="predicted"/>
<reference evidence="1 3" key="1">
    <citation type="journal article" date="2008" name="Science">
        <title>The Physcomitrella genome reveals evolutionary insights into the conquest of land by plants.</title>
        <authorList>
            <person name="Rensing S."/>
            <person name="Lang D."/>
            <person name="Zimmer A."/>
            <person name="Terry A."/>
            <person name="Salamov A."/>
            <person name="Shapiro H."/>
            <person name="Nishiyama T."/>
            <person name="Perroud P.-F."/>
            <person name="Lindquist E."/>
            <person name="Kamisugi Y."/>
            <person name="Tanahashi T."/>
            <person name="Sakakibara K."/>
            <person name="Fujita T."/>
            <person name="Oishi K."/>
            <person name="Shin-I T."/>
            <person name="Kuroki Y."/>
            <person name="Toyoda A."/>
            <person name="Suzuki Y."/>
            <person name="Hashimoto A."/>
            <person name="Yamaguchi K."/>
            <person name="Sugano A."/>
            <person name="Kohara Y."/>
            <person name="Fujiyama A."/>
            <person name="Anterola A."/>
            <person name="Aoki S."/>
            <person name="Ashton N."/>
            <person name="Barbazuk W.B."/>
            <person name="Barker E."/>
            <person name="Bennetzen J."/>
            <person name="Bezanilla M."/>
            <person name="Blankenship R."/>
            <person name="Cho S.H."/>
            <person name="Dutcher S."/>
            <person name="Estelle M."/>
            <person name="Fawcett J.A."/>
            <person name="Gundlach H."/>
            <person name="Hanada K."/>
            <person name="Heyl A."/>
            <person name="Hicks K.A."/>
            <person name="Hugh J."/>
            <person name="Lohr M."/>
            <person name="Mayer K."/>
            <person name="Melkozernov A."/>
            <person name="Murata T."/>
            <person name="Nelson D."/>
            <person name="Pils B."/>
            <person name="Prigge M."/>
            <person name="Reiss B."/>
            <person name="Renner T."/>
            <person name="Rombauts S."/>
            <person name="Rushton P."/>
            <person name="Sanderfoot A."/>
            <person name="Schween G."/>
            <person name="Shiu S.-H."/>
            <person name="Stueber K."/>
            <person name="Theodoulou F.L."/>
            <person name="Tu H."/>
            <person name="Van de Peer Y."/>
            <person name="Verrier P.J."/>
            <person name="Waters E."/>
            <person name="Wood A."/>
            <person name="Yang L."/>
            <person name="Cove D."/>
            <person name="Cuming A."/>
            <person name="Hasebe M."/>
            <person name="Lucas S."/>
            <person name="Mishler D.B."/>
            <person name="Reski R."/>
            <person name="Grigoriev I."/>
            <person name="Quatrano R.S."/>
            <person name="Boore J.L."/>
        </authorList>
    </citation>
    <scope>NUCLEOTIDE SEQUENCE [LARGE SCALE GENOMIC DNA]</scope>
    <source>
        <strain evidence="2 3">cv. Gransden 2004</strain>
    </source>
</reference>
<organism evidence="1">
    <name type="scientific">Physcomitrium patens</name>
    <name type="common">Spreading-leaved earth moss</name>
    <name type="synonym">Physcomitrella patens</name>
    <dbReference type="NCBI Taxonomy" id="3218"/>
    <lineage>
        <taxon>Eukaryota</taxon>
        <taxon>Viridiplantae</taxon>
        <taxon>Streptophyta</taxon>
        <taxon>Embryophyta</taxon>
        <taxon>Bryophyta</taxon>
        <taxon>Bryophytina</taxon>
        <taxon>Bryopsida</taxon>
        <taxon>Funariidae</taxon>
        <taxon>Funariales</taxon>
        <taxon>Funariaceae</taxon>
        <taxon>Physcomitrium</taxon>
    </lineage>
</organism>
<dbReference type="EMBL" id="ABEU02000001">
    <property type="protein sequence ID" value="PNR62509.1"/>
    <property type="molecule type" value="Genomic_DNA"/>
</dbReference>
<reference evidence="2" key="3">
    <citation type="submission" date="2020-12" db="UniProtKB">
        <authorList>
            <consortium name="EnsemblPlants"/>
        </authorList>
    </citation>
    <scope>IDENTIFICATION</scope>
</reference>
<dbReference type="Gramene" id="Pp3c1_21250V3.3">
    <property type="protein sequence ID" value="PAC:32968932.CDS.1"/>
    <property type="gene ID" value="Pp3c1_21250"/>
</dbReference>
<dbReference type="Gramene" id="Pp3c1_21250V3.1">
    <property type="protein sequence ID" value="PAC:32968930.CDS.1"/>
    <property type="gene ID" value="Pp3c1_21250"/>
</dbReference>
<reference evidence="1 3" key="2">
    <citation type="journal article" date="2018" name="Plant J.">
        <title>The Physcomitrella patens chromosome-scale assembly reveals moss genome structure and evolution.</title>
        <authorList>
            <person name="Lang D."/>
            <person name="Ullrich K.K."/>
            <person name="Murat F."/>
            <person name="Fuchs J."/>
            <person name="Jenkins J."/>
            <person name="Haas F.B."/>
            <person name="Piednoel M."/>
            <person name="Gundlach H."/>
            <person name="Van Bel M."/>
            <person name="Meyberg R."/>
            <person name="Vives C."/>
            <person name="Morata J."/>
            <person name="Symeonidi A."/>
            <person name="Hiss M."/>
            <person name="Muchero W."/>
            <person name="Kamisugi Y."/>
            <person name="Saleh O."/>
            <person name="Blanc G."/>
            <person name="Decker E.L."/>
            <person name="van Gessel N."/>
            <person name="Grimwood J."/>
            <person name="Hayes R.D."/>
            <person name="Graham S.W."/>
            <person name="Gunter L.E."/>
            <person name="McDaniel S.F."/>
            <person name="Hoernstein S.N.W."/>
            <person name="Larsson A."/>
            <person name="Li F.W."/>
            <person name="Perroud P.F."/>
            <person name="Phillips J."/>
            <person name="Ranjan P."/>
            <person name="Rokshar D.S."/>
            <person name="Rothfels C.J."/>
            <person name="Schneider L."/>
            <person name="Shu S."/>
            <person name="Stevenson D.W."/>
            <person name="Thummler F."/>
            <person name="Tillich M."/>
            <person name="Villarreal Aguilar J.C."/>
            <person name="Widiez T."/>
            <person name="Wong G.K."/>
            <person name="Wymore A."/>
            <person name="Zhang Y."/>
            <person name="Zimmer A.D."/>
            <person name="Quatrano R.S."/>
            <person name="Mayer K.F.X."/>
            <person name="Goodstein D."/>
            <person name="Casacuberta J.M."/>
            <person name="Vandepoele K."/>
            <person name="Reski R."/>
            <person name="Cuming A.C."/>
            <person name="Tuskan G.A."/>
            <person name="Maumus F."/>
            <person name="Salse J."/>
            <person name="Schmutz J."/>
            <person name="Rensing S.A."/>
        </authorList>
    </citation>
    <scope>NUCLEOTIDE SEQUENCE [LARGE SCALE GENOMIC DNA]</scope>
    <source>
        <strain evidence="2 3">cv. Gransden 2004</strain>
    </source>
</reference>
<evidence type="ECO:0000313" key="1">
    <source>
        <dbReference type="EMBL" id="PNR62509.1"/>
    </source>
</evidence>
<protein>
    <submittedName>
        <fullName evidence="1 2">Uncharacterized protein</fullName>
    </submittedName>
</protein>
<keyword evidence="3" id="KW-1185">Reference proteome</keyword>
<dbReference type="AlphaFoldDB" id="A0A2K1L8Z3"/>
<dbReference type="EnsemblPlants" id="Pp3c1_21250V3.3">
    <property type="protein sequence ID" value="PAC:32968932.CDS.1"/>
    <property type="gene ID" value="Pp3c1_21250"/>
</dbReference>
<sequence>MDSDALQQFLLLEPSLTFQPIEIDYLFYGGPPAAPPHAPQVPVAAEIPAQAPQSQDTQ</sequence>
<dbReference type="PaxDb" id="3218-PP1S257_46V6.1"/>